<feature type="compositionally biased region" description="Low complexity" evidence="2">
    <location>
        <begin position="110"/>
        <end position="126"/>
    </location>
</feature>
<feature type="region of interest" description="Disordered" evidence="2">
    <location>
        <begin position="90"/>
        <end position="126"/>
    </location>
</feature>
<evidence type="ECO:0000256" key="1">
    <source>
        <dbReference type="PROSITE-ProRule" id="PRU00723"/>
    </source>
</evidence>
<gene>
    <name evidence="4" type="ORF">PODLI_1B008516</name>
</gene>
<organism evidence="4 5">
    <name type="scientific">Podarcis lilfordi</name>
    <name type="common">Lilford's wall lizard</name>
    <dbReference type="NCBI Taxonomy" id="74358"/>
    <lineage>
        <taxon>Eukaryota</taxon>
        <taxon>Metazoa</taxon>
        <taxon>Chordata</taxon>
        <taxon>Craniata</taxon>
        <taxon>Vertebrata</taxon>
        <taxon>Euteleostomi</taxon>
        <taxon>Lepidosauria</taxon>
        <taxon>Squamata</taxon>
        <taxon>Bifurcata</taxon>
        <taxon>Unidentata</taxon>
        <taxon>Episquamata</taxon>
        <taxon>Laterata</taxon>
        <taxon>Lacertibaenia</taxon>
        <taxon>Lacertidae</taxon>
        <taxon>Podarcis</taxon>
    </lineage>
</organism>
<keyword evidence="1" id="KW-0863">Zinc-finger</keyword>
<dbReference type="PANTHER" id="PTHR35558">
    <property type="entry name" value="SGNH_HYDRO DOMAIN-CONTAINING PROTEIN"/>
    <property type="match status" value="1"/>
</dbReference>
<keyword evidence="5" id="KW-1185">Reference proteome</keyword>
<dbReference type="EMBL" id="OX395129">
    <property type="protein sequence ID" value="CAI5771666.1"/>
    <property type="molecule type" value="Genomic_DNA"/>
</dbReference>
<evidence type="ECO:0000256" key="2">
    <source>
        <dbReference type="SAM" id="MobiDB-lite"/>
    </source>
</evidence>
<dbReference type="PROSITE" id="PS50103">
    <property type="entry name" value="ZF_C3H1"/>
    <property type="match status" value="1"/>
</dbReference>
<evidence type="ECO:0000313" key="5">
    <source>
        <dbReference type="Proteomes" id="UP001178461"/>
    </source>
</evidence>
<dbReference type="PANTHER" id="PTHR35558:SF1">
    <property type="entry name" value="ENDONUCLEASE_EXONUCLEASE_PHOSPHATASE DOMAIN-CONTAINING PROTEIN"/>
    <property type="match status" value="1"/>
</dbReference>
<keyword evidence="1" id="KW-0479">Metal-binding</keyword>
<evidence type="ECO:0000313" key="4">
    <source>
        <dbReference type="EMBL" id="CAI5771666.1"/>
    </source>
</evidence>
<dbReference type="AlphaFoldDB" id="A0AA35K4L9"/>
<sequence>MAGETAALSYDQNFRRRAAKIPTARWDRKDLDVWTTYVAPRIDKKAPDPLKFKAVPAKAGRKLFCWDFNKGVCQRQPCKYSHVCEKCSGNHSASACAGGRRPFRKGGGSQQPPKAAPQVQATGAGK</sequence>
<feature type="domain" description="C3H1-type" evidence="3">
    <location>
        <begin position="59"/>
        <end position="85"/>
    </location>
</feature>
<accession>A0AA35K4L9</accession>
<dbReference type="InterPro" id="IPR000571">
    <property type="entry name" value="Znf_CCCH"/>
</dbReference>
<dbReference type="Gene3D" id="3.30.1370.210">
    <property type="match status" value="1"/>
</dbReference>
<reference evidence="4" key="1">
    <citation type="submission" date="2022-12" db="EMBL/GenBank/DDBJ databases">
        <authorList>
            <person name="Alioto T."/>
            <person name="Alioto T."/>
            <person name="Gomez Garrido J."/>
        </authorList>
    </citation>
    <scope>NUCLEOTIDE SEQUENCE</scope>
</reference>
<dbReference type="Proteomes" id="UP001178461">
    <property type="component" value="Chromosome 4"/>
</dbReference>
<name>A0AA35K4L9_9SAUR</name>
<evidence type="ECO:0000259" key="3">
    <source>
        <dbReference type="PROSITE" id="PS50103"/>
    </source>
</evidence>
<protein>
    <submittedName>
        <fullName evidence="4">Huntingtin-like</fullName>
    </submittedName>
</protein>
<dbReference type="GO" id="GO:0008270">
    <property type="term" value="F:zinc ion binding"/>
    <property type="evidence" value="ECO:0007669"/>
    <property type="project" value="UniProtKB-KW"/>
</dbReference>
<keyword evidence="1" id="KW-0862">Zinc</keyword>
<proteinExistence type="predicted"/>
<feature type="zinc finger region" description="C3H1-type" evidence="1">
    <location>
        <begin position="59"/>
        <end position="85"/>
    </location>
</feature>